<name>A0A3N0G6L8_9GAMM</name>
<dbReference type="AlphaFoldDB" id="A0A3N0G6L8"/>
<sequence length="144" mass="16743">MTETELIDFDLIRRRGERWQYRYAVGANFCFARNKDMAIAMGLAAYKKALPGELLTREQRFERANQDEISASSMRWGHLPMSDLMEMLEKMGGDISSLHHASLREFNENGGRRTASAVSRQGARETGEMRMKLERYIEWRCNDD</sequence>
<proteinExistence type="predicted"/>
<evidence type="ECO:0000313" key="1">
    <source>
        <dbReference type="EMBL" id="RNM07780.1"/>
    </source>
</evidence>
<dbReference type="EMBL" id="RJLR01000012">
    <property type="protein sequence ID" value="RNM07780.1"/>
    <property type="molecule type" value="Genomic_DNA"/>
</dbReference>
<organism evidence="1 2">
    <name type="scientific">Dickeya undicola</name>
    <dbReference type="NCBI Taxonomy" id="1577887"/>
    <lineage>
        <taxon>Bacteria</taxon>
        <taxon>Pseudomonadati</taxon>
        <taxon>Pseudomonadota</taxon>
        <taxon>Gammaproteobacteria</taxon>
        <taxon>Enterobacterales</taxon>
        <taxon>Pectobacteriaceae</taxon>
        <taxon>Dickeya</taxon>
    </lineage>
</organism>
<dbReference type="Proteomes" id="UP000276061">
    <property type="component" value="Unassembled WGS sequence"/>
</dbReference>
<comment type="caution">
    <text evidence="1">The sequence shown here is derived from an EMBL/GenBank/DDBJ whole genome shotgun (WGS) entry which is preliminary data.</text>
</comment>
<reference evidence="1 2" key="1">
    <citation type="submission" date="2018-11" db="EMBL/GenBank/DDBJ databases">
        <title>Characterization of surface water Dickeya isolates.</title>
        <authorList>
            <person name="Van Gijsegem F."/>
            <person name="Pedron J."/>
        </authorList>
    </citation>
    <scope>NUCLEOTIDE SEQUENCE [LARGE SCALE GENOMIC DNA]</scope>
    <source>
        <strain evidence="1 2">FVG1-MFV-O17</strain>
    </source>
</reference>
<protein>
    <submittedName>
        <fullName evidence="1">Phage tail protein</fullName>
    </submittedName>
</protein>
<dbReference type="OrthoDB" id="9941812at2"/>
<evidence type="ECO:0000313" key="2">
    <source>
        <dbReference type="Proteomes" id="UP000276061"/>
    </source>
</evidence>
<accession>A0A3N0G6L8</accession>
<gene>
    <name evidence="1" type="ORF">EF878_07265</name>
</gene>